<dbReference type="AlphaFoldDB" id="A0A4Z2GVM1"/>
<dbReference type="EMBL" id="SRLO01000406">
    <property type="protein sequence ID" value="TNN57401.1"/>
    <property type="molecule type" value="Genomic_DNA"/>
</dbReference>
<dbReference type="Proteomes" id="UP000314294">
    <property type="component" value="Unassembled WGS sequence"/>
</dbReference>
<reference evidence="2 3" key="1">
    <citation type="submission" date="2019-03" db="EMBL/GenBank/DDBJ databases">
        <title>First draft genome of Liparis tanakae, snailfish: a comprehensive survey of snailfish specific genes.</title>
        <authorList>
            <person name="Kim W."/>
            <person name="Song I."/>
            <person name="Jeong J.-H."/>
            <person name="Kim D."/>
            <person name="Kim S."/>
            <person name="Ryu S."/>
            <person name="Song J.Y."/>
            <person name="Lee S.K."/>
        </authorList>
    </citation>
    <scope>NUCLEOTIDE SEQUENCE [LARGE SCALE GENOMIC DNA]</scope>
    <source>
        <tissue evidence="2">Muscle</tissue>
    </source>
</reference>
<gene>
    <name evidence="2" type="ORF">EYF80_032370</name>
</gene>
<feature type="compositionally biased region" description="Polar residues" evidence="1">
    <location>
        <begin position="73"/>
        <end position="90"/>
    </location>
</feature>
<accession>A0A4Z2GVM1</accession>
<protein>
    <submittedName>
        <fullName evidence="2">Uncharacterized protein</fullName>
    </submittedName>
</protein>
<evidence type="ECO:0000313" key="3">
    <source>
        <dbReference type="Proteomes" id="UP000314294"/>
    </source>
</evidence>
<name>A0A4Z2GVM1_9TELE</name>
<sequence length="157" mass="17315">MVHVNINDCFSRHPRGTEVPLAGQTANSRSGVQDDGLISHAFKTIKYDDEAKENPHTGGPENPQKPLRLKAAPTSSHNAPQTLRSQQSISAPRRNPPAFTGQRSDTTCVLLPVGINPEDGVILTFLTVTLKPFPQDMQFCTSWSSVHFLVRLWDCLI</sequence>
<feature type="region of interest" description="Disordered" evidence="1">
    <location>
        <begin position="1"/>
        <end position="35"/>
    </location>
</feature>
<evidence type="ECO:0000256" key="1">
    <source>
        <dbReference type="SAM" id="MobiDB-lite"/>
    </source>
</evidence>
<evidence type="ECO:0000313" key="2">
    <source>
        <dbReference type="EMBL" id="TNN57401.1"/>
    </source>
</evidence>
<keyword evidence="3" id="KW-1185">Reference proteome</keyword>
<comment type="caution">
    <text evidence="2">The sequence shown here is derived from an EMBL/GenBank/DDBJ whole genome shotgun (WGS) entry which is preliminary data.</text>
</comment>
<feature type="region of interest" description="Disordered" evidence="1">
    <location>
        <begin position="50"/>
        <end position="103"/>
    </location>
</feature>
<organism evidence="2 3">
    <name type="scientific">Liparis tanakae</name>
    <name type="common">Tanaka's snailfish</name>
    <dbReference type="NCBI Taxonomy" id="230148"/>
    <lineage>
        <taxon>Eukaryota</taxon>
        <taxon>Metazoa</taxon>
        <taxon>Chordata</taxon>
        <taxon>Craniata</taxon>
        <taxon>Vertebrata</taxon>
        <taxon>Euteleostomi</taxon>
        <taxon>Actinopterygii</taxon>
        <taxon>Neopterygii</taxon>
        <taxon>Teleostei</taxon>
        <taxon>Neoteleostei</taxon>
        <taxon>Acanthomorphata</taxon>
        <taxon>Eupercaria</taxon>
        <taxon>Perciformes</taxon>
        <taxon>Cottioidei</taxon>
        <taxon>Cottales</taxon>
        <taxon>Liparidae</taxon>
        <taxon>Liparis</taxon>
    </lineage>
</organism>
<proteinExistence type="predicted"/>